<accession>A0AA48KYT7</accession>
<dbReference type="GO" id="GO:0032784">
    <property type="term" value="P:regulation of DNA-templated transcription elongation"/>
    <property type="evidence" value="ECO:0007669"/>
    <property type="project" value="InterPro"/>
</dbReference>
<feature type="domain" description="NusG-like N-terminal" evidence="8">
    <location>
        <begin position="6"/>
        <end position="114"/>
    </location>
</feature>
<evidence type="ECO:0000256" key="5">
    <source>
        <dbReference type="HAMAP-Rule" id="MF_00948"/>
    </source>
</evidence>
<dbReference type="SUPFAM" id="SSF82679">
    <property type="entry name" value="N-utilization substance G protein NusG, N-terminal domain"/>
    <property type="match status" value="1"/>
</dbReference>
<evidence type="ECO:0000259" key="8">
    <source>
        <dbReference type="SMART" id="SM00738"/>
    </source>
</evidence>
<keyword evidence="2 5" id="KW-0889">Transcription antitermination</keyword>
<evidence type="ECO:0000256" key="3">
    <source>
        <dbReference type="ARBA" id="ARBA00023015"/>
    </source>
</evidence>
<comment type="similarity">
    <text evidence="5 7">Belongs to the NusG family.</text>
</comment>
<dbReference type="KEGG" id="ips:CfP315_0805"/>
<dbReference type="InterPro" id="IPR047050">
    <property type="entry name" value="NGN"/>
</dbReference>
<dbReference type="PRINTS" id="PR00338">
    <property type="entry name" value="NUSGTNSCPFCT"/>
</dbReference>
<evidence type="ECO:0000256" key="4">
    <source>
        <dbReference type="ARBA" id="ARBA00023163"/>
    </source>
</evidence>
<dbReference type="Gene3D" id="3.30.70.940">
    <property type="entry name" value="NusG, N-terminal domain"/>
    <property type="match status" value="1"/>
</dbReference>
<gene>
    <name evidence="5" type="primary">nusG</name>
    <name evidence="10" type="ORF">CfP315_0805</name>
</gene>
<dbReference type="HAMAP" id="MF_00948">
    <property type="entry name" value="NusG"/>
    <property type="match status" value="1"/>
</dbReference>
<dbReference type="Pfam" id="PF02357">
    <property type="entry name" value="NusG"/>
    <property type="match status" value="1"/>
</dbReference>
<dbReference type="PANTHER" id="PTHR30265">
    <property type="entry name" value="RHO-INTERACTING TRANSCRIPTION TERMINATION FACTOR NUSG"/>
    <property type="match status" value="1"/>
</dbReference>
<dbReference type="InterPro" id="IPR036735">
    <property type="entry name" value="NGN_dom_sf"/>
</dbReference>
<keyword evidence="4 5" id="KW-0804">Transcription</keyword>
<comment type="function">
    <text evidence="5 7">Participates in transcription elongation, termination and antitermination.</text>
</comment>
<dbReference type="GO" id="GO:0006353">
    <property type="term" value="P:DNA-templated transcription termination"/>
    <property type="evidence" value="ECO:0007669"/>
    <property type="project" value="UniProtKB-UniRule"/>
</dbReference>
<protein>
    <recommendedName>
        <fullName evidence="5 6">Transcription termination/antitermination protein NusG</fullName>
    </recommendedName>
</protein>
<feature type="domain" description="KOW" evidence="9">
    <location>
        <begin position="123"/>
        <end position="150"/>
    </location>
</feature>
<dbReference type="InterPro" id="IPR001062">
    <property type="entry name" value="Transcrpt_antiterm_NusG"/>
</dbReference>
<dbReference type="CDD" id="cd09891">
    <property type="entry name" value="NGN_Bact_1"/>
    <property type="match status" value="1"/>
</dbReference>
<dbReference type="SUPFAM" id="SSF50104">
    <property type="entry name" value="Translation proteins SH3-like domain"/>
    <property type="match status" value="1"/>
</dbReference>
<dbReference type="NCBIfam" id="TIGR00922">
    <property type="entry name" value="nusG"/>
    <property type="match status" value="1"/>
</dbReference>
<dbReference type="InterPro" id="IPR014722">
    <property type="entry name" value="Rib_uL2_dom2"/>
</dbReference>
<evidence type="ECO:0000256" key="6">
    <source>
        <dbReference type="NCBIfam" id="TIGR00922"/>
    </source>
</evidence>
<sequence>MSTEQEAKWYILQTHSGHENAVVSNIVKVLGNRKMDKEVLKIEVPTQKVTEIKNGKKREVLKKIYPGYILINMYLNDKVCHLIRSVRGVVCFAGGDGRPIPLTQEEEFKLGVAKSFENRYDAPYKVSDSVKIIDGPLEGYVGTLTEINMEKEQLKVSVSIFNRETSVELSMDSVIPLG</sequence>
<dbReference type="InterPro" id="IPR008991">
    <property type="entry name" value="Translation_prot_SH3-like_sf"/>
</dbReference>
<dbReference type="GO" id="GO:0005829">
    <property type="term" value="C:cytosol"/>
    <property type="evidence" value="ECO:0007669"/>
    <property type="project" value="TreeGrafter"/>
</dbReference>
<dbReference type="Gene3D" id="2.30.30.30">
    <property type="match status" value="1"/>
</dbReference>
<dbReference type="GO" id="GO:0006354">
    <property type="term" value="P:DNA-templated transcription elongation"/>
    <property type="evidence" value="ECO:0007669"/>
    <property type="project" value="UniProtKB-UniRule"/>
</dbReference>
<dbReference type="EMBL" id="AP027924">
    <property type="protein sequence ID" value="BED92202.1"/>
    <property type="molecule type" value="Genomic_DNA"/>
</dbReference>
<keyword evidence="1 5" id="KW-0806">Transcription termination</keyword>
<dbReference type="InterPro" id="IPR043425">
    <property type="entry name" value="NusG-like"/>
</dbReference>
<dbReference type="AlphaFoldDB" id="A0AA48KYT7"/>
<dbReference type="GO" id="GO:0031564">
    <property type="term" value="P:transcription antitermination"/>
    <property type="evidence" value="ECO:0007669"/>
    <property type="project" value="UniProtKB-UniRule"/>
</dbReference>
<evidence type="ECO:0000256" key="1">
    <source>
        <dbReference type="ARBA" id="ARBA00022472"/>
    </source>
</evidence>
<evidence type="ECO:0000259" key="9">
    <source>
        <dbReference type="SMART" id="SM00739"/>
    </source>
</evidence>
<dbReference type="Proteomes" id="UP001337580">
    <property type="component" value="Chromosome"/>
</dbReference>
<dbReference type="InterPro" id="IPR005824">
    <property type="entry name" value="KOW"/>
</dbReference>
<keyword evidence="3 5" id="KW-0805">Transcription regulation</keyword>
<name>A0AA48KYT7_9FIRM</name>
<organism evidence="10">
    <name type="scientific">Candidatus Improbicoccus pseudotrichonymphae</name>
    <dbReference type="NCBI Taxonomy" id="3033792"/>
    <lineage>
        <taxon>Bacteria</taxon>
        <taxon>Bacillati</taxon>
        <taxon>Bacillota</taxon>
        <taxon>Clostridia</taxon>
        <taxon>Candidatus Improbicoccus</taxon>
    </lineage>
</organism>
<reference evidence="10" key="1">
    <citation type="journal article" date="2023" name="ISME J.">
        <title>Emergence of putative energy parasites within Clostridia revealed by genome analysis of a novel endosymbiotic clade.</title>
        <authorList>
            <person name="Takahashi K."/>
            <person name="Kuwahara H."/>
            <person name="Horikawa Y."/>
            <person name="Izawa K."/>
            <person name="Kato D."/>
            <person name="Inagaki T."/>
            <person name="Yuki M."/>
            <person name="Ohkuma M."/>
            <person name="Hongoh Y."/>
        </authorList>
    </citation>
    <scope>NUCLEOTIDE SEQUENCE</scope>
    <source>
        <strain evidence="10">CfP3-15</strain>
    </source>
</reference>
<dbReference type="PANTHER" id="PTHR30265:SF2">
    <property type="entry name" value="TRANSCRIPTION TERMINATION_ANTITERMINATION PROTEIN NUSG"/>
    <property type="match status" value="1"/>
</dbReference>
<evidence type="ECO:0000256" key="2">
    <source>
        <dbReference type="ARBA" id="ARBA00022814"/>
    </source>
</evidence>
<evidence type="ECO:0000313" key="10">
    <source>
        <dbReference type="EMBL" id="BED92202.1"/>
    </source>
</evidence>
<dbReference type="CDD" id="cd06091">
    <property type="entry name" value="KOW_NusG"/>
    <property type="match status" value="1"/>
</dbReference>
<evidence type="ECO:0000256" key="7">
    <source>
        <dbReference type="RuleBase" id="RU000538"/>
    </source>
</evidence>
<dbReference type="SMART" id="SM00739">
    <property type="entry name" value="KOW"/>
    <property type="match status" value="1"/>
</dbReference>
<proteinExistence type="inferred from homology"/>
<dbReference type="SMART" id="SM00738">
    <property type="entry name" value="NGN"/>
    <property type="match status" value="1"/>
</dbReference>
<dbReference type="InterPro" id="IPR006645">
    <property type="entry name" value="NGN-like_dom"/>
</dbReference>